<protein>
    <submittedName>
        <fullName evidence="2">Uncharacterized protein</fullName>
    </submittedName>
</protein>
<evidence type="ECO:0000313" key="3">
    <source>
        <dbReference type="Proteomes" id="UP000192634"/>
    </source>
</evidence>
<feature type="transmembrane region" description="Helical" evidence="1">
    <location>
        <begin position="57"/>
        <end position="75"/>
    </location>
</feature>
<name>A0A1W2B631_9MICO</name>
<evidence type="ECO:0000256" key="1">
    <source>
        <dbReference type="SAM" id="Phobius"/>
    </source>
</evidence>
<proteinExistence type="predicted"/>
<keyword evidence="1" id="KW-0812">Transmembrane</keyword>
<dbReference type="InterPro" id="IPR046549">
    <property type="entry name" value="DUF6703"/>
</dbReference>
<dbReference type="Pfam" id="PF20444">
    <property type="entry name" value="DUF6703"/>
    <property type="match status" value="1"/>
</dbReference>
<dbReference type="AlphaFoldDB" id="A0A1W2B631"/>
<organism evidence="2 3">
    <name type="scientific">Janibacter indicus</name>
    <dbReference type="NCBI Taxonomy" id="857417"/>
    <lineage>
        <taxon>Bacteria</taxon>
        <taxon>Bacillati</taxon>
        <taxon>Actinomycetota</taxon>
        <taxon>Actinomycetes</taxon>
        <taxon>Micrococcales</taxon>
        <taxon>Intrasporangiaceae</taxon>
        <taxon>Janibacter</taxon>
    </lineage>
</organism>
<gene>
    <name evidence="2" type="ORF">SAMN06296429_10799</name>
</gene>
<sequence length="104" mass="11086">MGVSSSSSRRPEPVATNAFERASLPLTRVIAGLPPAVPIVVVFALVLVGAFLGPWGAIPLGIVVLFLAWMLALSWPRLTSSERLMRVAVILLVVGVTAVRLFPR</sequence>
<accession>A0A1W2B631</accession>
<dbReference type="Proteomes" id="UP000192634">
    <property type="component" value="Unassembled WGS sequence"/>
</dbReference>
<feature type="transmembrane region" description="Helical" evidence="1">
    <location>
        <begin position="29"/>
        <end position="51"/>
    </location>
</feature>
<keyword evidence="1" id="KW-0472">Membrane</keyword>
<dbReference type="EMBL" id="FWXN01000007">
    <property type="protein sequence ID" value="SMC67828.1"/>
    <property type="molecule type" value="Genomic_DNA"/>
</dbReference>
<keyword evidence="1" id="KW-1133">Transmembrane helix</keyword>
<evidence type="ECO:0000313" key="2">
    <source>
        <dbReference type="EMBL" id="SMC67828.1"/>
    </source>
</evidence>
<reference evidence="2 3" key="1">
    <citation type="submission" date="2017-04" db="EMBL/GenBank/DDBJ databases">
        <authorList>
            <person name="Afonso C.L."/>
            <person name="Miller P.J."/>
            <person name="Scott M.A."/>
            <person name="Spackman E."/>
            <person name="Goraichik I."/>
            <person name="Dimitrov K.M."/>
            <person name="Suarez D.L."/>
            <person name="Swayne D.E."/>
        </authorList>
    </citation>
    <scope>NUCLEOTIDE SEQUENCE [LARGE SCALE GENOMIC DNA]</scope>
    <source>
        <strain evidence="2 3">CGMCC 1.12511</strain>
    </source>
</reference>
<feature type="transmembrane region" description="Helical" evidence="1">
    <location>
        <begin position="84"/>
        <end position="102"/>
    </location>
</feature>